<accession>A0A0L9URA9</accession>
<dbReference type="InterPro" id="IPR004345">
    <property type="entry name" value="TB2_DP1_HVA22"/>
</dbReference>
<evidence type="ECO:0000313" key="4">
    <source>
        <dbReference type="EMBL" id="KOM45117.1"/>
    </source>
</evidence>
<feature type="region of interest" description="Disordered" evidence="2">
    <location>
        <begin position="182"/>
        <end position="212"/>
    </location>
</feature>
<dbReference type="Proteomes" id="UP000053144">
    <property type="component" value="Chromosome 6"/>
</dbReference>
<dbReference type="Gramene" id="KOM45117">
    <property type="protein sequence ID" value="KOM45117"/>
    <property type="gene ID" value="LR48_Vigan06g042300"/>
</dbReference>
<comment type="similarity">
    <text evidence="1">Belongs to the DP1 family.</text>
</comment>
<dbReference type="GO" id="GO:0016020">
    <property type="term" value="C:membrane"/>
    <property type="evidence" value="ECO:0007669"/>
    <property type="project" value="UniProtKB-SubCell"/>
</dbReference>
<dbReference type="AlphaFoldDB" id="A0A0L9URA9"/>
<feature type="chain" id="PRO_5005595885" description="HVA22-like protein" evidence="3">
    <location>
        <begin position="23"/>
        <end position="212"/>
    </location>
</feature>
<dbReference type="EMBL" id="CM003376">
    <property type="protein sequence ID" value="KOM45117.1"/>
    <property type="molecule type" value="Genomic_DNA"/>
</dbReference>
<dbReference type="PANTHER" id="PTHR12300:SF150">
    <property type="entry name" value="HVA22-LIKE PROTEIN K"/>
    <property type="match status" value="1"/>
</dbReference>
<feature type="signal peptide" evidence="3">
    <location>
        <begin position="1"/>
        <end position="22"/>
    </location>
</feature>
<evidence type="ECO:0000256" key="2">
    <source>
        <dbReference type="SAM" id="MobiDB-lite"/>
    </source>
</evidence>
<evidence type="ECO:0000256" key="3">
    <source>
        <dbReference type="SAM" id="SignalP"/>
    </source>
</evidence>
<dbReference type="Pfam" id="PF03134">
    <property type="entry name" value="TB2_DP1_HVA22"/>
    <property type="match status" value="1"/>
</dbReference>
<evidence type="ECO:0000313" key="5">
    <source>
        <dbReference type="Proteomes" id="UP000053144"/>
    </source>
</evidence>
<dbReference type="OMA" id="CLVYWAA"/>
<gene>
    <name evidence="4" type="ORF">LR48_Vigan06g042300</name>
</gene>
<protein>
    <recommendedName>
        <fullName evidence="1">HVA22-like protein</fullName>
    </recommendedName>
</protein>
<comment type="subcellular location">
    <subcellularLocation>
        <location evidence="1">Membrane</location>
        <topology evidence="1">Multi-pass membrane protein</topology>
    </subcellularLocation>
</comment>
<reference evidence="5" key="1">
    <citation type="journal article" date="2015" name="Proc. Natl. Acad. Sci. U.S.A.">
        <title>Genome sequencing of adzuki bean (Vigna angularis) provides insight into high starch and low fat accumulation and domestication.</title>
        <authorList>
            <person name="Yang K."/>
            <person name="Tian Z."/>
            <person name="Chen C."/>
            <person name="Luo L."/>
            <person name="Zhao B."/>
            <person name="Wang Z."/>
            <person name="Yu L."/>
            <person name="Li Y."/>
            <person name="Sun Y."/>
            <person name="Li W."/>
            <person name="Chen Y."/>
            <person name="Li Y."/>
            <person name="Zhang Y."/>
            <person name="Ai D."/>
            <person name="Zhao J."/>
            <person name="Shang C."/>
            <person name="Ma Y."/>
            <person name="Wu B."/>
            <person name="Wang M."/>
            <person name="Gao L."/>
            <person name="Sun D."/>
            <person name="Zhang P."/>
            <person name="Guo F."/>
            <person name="Wang W."/>
            <person name="Li Y."/>
            <person name="Wang J."/>
            <person name="Varshney R.K."/>
            <person name="Wang J."/>
            <person name="Ling H.Q."/>
            <person name="Wan P."/>
        </authorList>
    </citation>
    <scope>NUCLEOTIDE SEQUENCE</scope>
    <source>
        <strain evidence="5">cv. Jingnong 6</strain>
    </source>
</reference>
<proteinExistence type="inferred from homology"/>
<keyword evidence="3" id="KW-0732">Signal</keyword>
<name>A0A0L9URA9_PHAAN</name>
<dbReference type="PANTHER" id="PTHR12300">
    <property type="entry name" value="HVA22-LIKE PROTEINS"/>
    <property type="match status" value="1"/>
</dbReference>
<organism evidence="4 5">
    <name type="scientific">Phaseolus angularis</name>
    <name type="common">Azuki bean</name>
    <name type="synonym">Vigna angularis</name>
    <dbReference type="NCBI Taxonomy" id="3914"/>
    <lineage>
        <taxon>Eukaryota</taxon>
        <taxon>Viridiplantae</taxon>
        <taxon>Streptophyta</taxon>
        <taxon>Embryophyta</taxon>
        <taxon>Tracheophyta</taxon>
        <taxon>Spermatophyta</taxon>
        <taxon>Magnoliopsida</taxon>
        <taxon>eudicotyledons</taxon>
        <taxon>Gunneridae</taxon>
        <taxon>Pentapetalae</taxon>
        <taxon>rosids</taxon>
        <taxon>fabids</taxon>
        <taxon>Fabales</taxon>
        <taxon>Fabaceae</taxon>
        <taxon>Papilionoideae</taxon>
        <taxon>50 kb inversion clade</taxon>
        <taxon>NPAAA clade</taxon>
        <taxon>indigoferoid/millettioid clade</taxon>
        <taxon>Phaseoleae</taxon>
        <taxon>Vigna</taxon>
    </lineage>
</organism>
<evidence type="ECO:0000256" key="1">
    <source>
        <dbReference type="RuleBase" id="RU362006"/>
    </source>
</evidence>
<sequence>MVGLRLLLCPLGSNVVIRTACCGVGVALPVYSTFKAIESKDQNAQQNCLFYWAAYGSFSLVEVFTDKLISWCPMYYHMKFAFLVWLQLPPTSGAKQLYANHLRPFLSRHQARVDQVLGFAYCEVIKLVSSYHAEIKLVKSMVVKITGSGETILFLPFAIAATYYPCRLLTNKFNAAEKLLRGTAESDRSQQHSSAEDPAVPSDTEPDQNHNH</sequence>